<comment type="similarity">
    <text evidence="3 26 27">Belongs to the FMO family.</text>
</comment>
<keyword evidence="6 26" id="KW-0285">Flavoprotein</keyword>
<comment type="catalytic activity">
    <reaction evidence="19">
        <text>NADPH + O2 + H(+) = H2O2 + NADP(+)</text>
        <dbReference type="Rhea" id="RHEA:11260"/>
        <dbReference type="ChEBI" id="CHEBI:15378"/>
        <dbReference type="ChEBI" id="CHEBI:15379"/>
        <dbReference type="ChEBI" id="CHEBI:16240"/>
        <dbReference type="ChEBI" id="CHEBI:57783"/>
        <dbReference type="ChEBI" id="CHEBI:58349"/>
        <dbReference type="EC" id="1.6.3.1"/>
    </reaction>
    <physiologicalReaction direction="left-to-right" evidence="19">
        <dbReference type="Rhea" id="RHEA:11261"/>
    </physiologicalReaction>
</comment>
<evidence type="ECO:0000256" key="24">
    <source>
        <dbReference type="ARBA" id="ARBA00049443"/>
    </source>
</evidence>
<dbReference type="FunFam" id="3.50.50.60:FF:000023">
    <property type="entry name" value="Dimethylaniline monooxygenase [N-oxide-forming]"/>
    <property type="match status" value="1"/>
</dbReference>
<keyword evidence="29" id="KW-1185">Reference proteome</keyword>
<dbReference type="HOGENOM" id="CLU_006909_8_2_1"/>
<evidence type="ECO:0000256" key="15">
    <source>
        <dbReference type="ARBA" id="ARBA00045722"/>
    </source>
</evidence>
<keyword evidence="9" id="KW-0492">Microsome</keyword>
<evidence type="ECO:0000256" key="2">
    <source>
        <dbReference type="ARBA" id="ARBA00004524"/>
    </source>
</evidence>
<dbReference type="GO" id="GO:0004499">
    <property type="term" value="F:N,N-dimethylaniline monooxygenase activity"/>
    <property type="evidence" value="ECO:0007669"/>
    <property type="project" value="UniProtKB-UniRule"/>
</dbReference>
<dbReference type="InterPro" id="IPR036188">
    <property type="entry name" value="FAD/NAD-bd_sf"/>
</dbReference>
<evidence type="ECO:0000256" key="19">
    <source>
        <dbReference type="ARBA" id="ARBA00047864"/>
    </source>
</evidence>
<evidence type="ECO:0000256" key="5">
    <source>
        <dbReference type="ARBA" id="ARBA00022553"/>
    </source>
</evidence>
<dbReference type="GO" id="GO:0016174">
    <property type="term" value="F:NAD(P)H oxidase H2O2-forming activity"/>
    <property type="evidence" value="ECO:0007669"/>
    <property type="project" value="UniProtKB-EC"/>
</dbReference>
<evidence type="ECO:0000256" key="20">
    <source>
        <dbReference type="ARBA" id="ARBA00047977"/>
    </source>
</evidence>
<dbReference type="FunCoup" id="B3S5B7">
    <property type="interactions" value="489"/>
</dbReference>
<comment type="catalytic activity">
    <reaction evidence="18">
        <text>sulcatone + NADPH + O2 + H(+) = 4-methylpent-3-en-1-yl acetate + NADP(+) + H2O</text>
        <dbReference type="Rhea" id="RHEA:54864"/>
        <dbReference type="ChEBI" id="CHEBI:15377"/>
        <dbReference type="ChEBI" id="CHEBI:15378"/>
        <dbReference type="ChEBI" id="CHEBI:15379"/>
        <dbReference type="ChEBI" id="CHEBI:16310"/>
        <dbReference type="ChEBI" id="CHEBI:57783"/>
        <dbReference type="ChEBI" id="CHEBI:58349"/>
        <dbReference type="ChEBI" id="CHEBI:138373"/>
    </reaction>
    <physiologicalReaction direction="left-to-right" evidence="18">
        <dbReference type="Rhea" id="RHEA:54865"/>
    </physiologicalReaction>
</comment>
<evidence type="ECO:0000256" key="26">
    <source>
        <dbReference type="PIRNR" id="PIRNR000332"/>
    </source>
</evidence>
<keyword evidence="8 26" id="KW-0274">FAD</keyword>
<keyword evidence="10 26" id="KW-0521">NADP</keyword>
<dbReference type="FunFam" id="3.50.50.60:FF:000042">
    <property type="entry name" value="Dimethylaniline monooxygenase [N-oxide-forming]"/>
    <property type="match status" value="1"/>
</dbReference>
<comment type="subcellular location">
    <subcellularLocation>
        <location evidence="26">Endoplasmic reticulum membrane</location>
    </subcellularLocation>
    <subcellularLocation>
        <location evidence="2">Microsome membrane</location>
    </subcellularLocation>
</comment>
<organism evidence="28 29">
    <name type="scientific">Trichoplax adhaerens</name>
    <name type="common">Trichoplax reptans</name>
    <dbReference type="NCBI Taxonomy" id="10228"/>
    <lineage>
        <taxon>Eukaryota</taxon>
        <taxon>Metazoa</taxon>
        <taxon>Placozoa</taxon>
        <taxon>Uniplacotomia</taxon>
        <taxon>Trichoplacea</taxon>
        <taxon>Trichoplacidae</taxon>
        <taxon>Trichoplax</taxon>
    </lineage>
</organism>
<dbReference type="EC" id="1.-.-.-" evidence="27"/>
<evidence type="ECO:0000256" key="13">
    <source>
        <dbReference type="ARBA" id="ARBA00023098"/>
    </source>
</evidence>
<gene>
    <name evidence="28" type="ORF">TRIADDRAFT_50681</name>
</gene>
<dbReference type="CTD" id="6756603"/>
<dbReference type="OMA" id="MALQFFM"/>
<evidence type="ECO:0000256" key="27">
    <source>
        <dbReference type="RuleBase" id="RU361177"/>
    </source>
</evidence>
<dbReference type="InterPro" id="IPR000960">
    <property type="entry name" value="Flavin_mOase"/>
</dbReference>
<evidence type="ECO:0000256" key="21">
    <source>
        <dbReference type="ARBA" id="ARBA00048459"/>
    </source>
</evidence>
<comment type="cofactor">
    <cofactor evidence="1 26 27">
        <name>FAD</name>
        <dbReference type="ChEBI" id="CHEBI:57692"/>
    </cofactor>
</comment>
<evidence type="ECO:0000256" key="22">
    <source>
        <dbReference type="ARBA" id="ARBA00048989"/>
    </source>
</evidence>
<dbReference type="PRINTS" id="PR00370">
    <property type="entry name" value="FMOXYGENASE"/>
</dbReference>
<protein>
    <recommendedName>
        <fullName evidence="27">Flavin-containing monooxygenase</fullName>
        <ecNumber evidence="27">1.-.-.-</ecNumber>
    </recommendedName>
</protein>
<dbReference type="PhylomeDB" id="B3S5B7"/>
<dbReference type="GO" id="GO:0004497">
    <property type="term" value="F:monooxygenase activity"/>
    <property type="evidence" value="ECO:0000318"/>
    <property type="project" value="GO_Central"/>
</dbReference>
<dbReference type="SUPFAM" id="SSF51905">
    <property type="entry name" value="FAD/NAD(P)-binding domain"/>
    <property type="match status" value="2"/>
</dbReference>
<evidence type="ECO:0000256" key="17">
    <source>
        <dbReference type="ARBA" id="ARBA00047574"/>
    </source>
</evidence>
<evidence type="ECO:0000313" key="28">
    <source>
        <dbReference type="EMBL" id="EDV22235.1"/>
    </source>
</evidence>
<accession>B3S5B7</accession>
<evidence type="ECO:0000256" key="1">
    <source>
        <dbReference type="ARBA" id="ARBA00001974"/>
    </source>
</evidence>
<evidence type="ECO:0000256" key="14">
    <source>
        <dbReference type="ARBA" id="ARBA00023136"/>
    </source>
</evidence>
<evidence type="ECO:0000313" key="29">
    <source>
        <dbReference type="Proteomes" id="UP000009022"/>
    </source>
</evidence>
<comment type="catalytic activity">
    <reaction evidence="16">
        <text>hexan-3-one + NADPH + O2 + H(+) = propyl propanoate + NADP(+) + H2O</text>
        <dbReference type="Rhea" id="RHEA:54848"/>
        <dbReference type="ChEBI" id="CHEBI:15377"/>
        <dbReference type="ChEBI" id="CHEBI:15378"/>
        <dbReference type="ChEBI" id="CHEBI:15379"/>
        <dbReference type="ChEBI" id="CHEBI:57783"/>
        <dbReference type="ChEBI" id="CHEBI:58349"/>
        <dbReference type="ChEBI" id="CHEBI:89828"/>
        <dbReference type="ChEBI" id="CHEBI:89891"/>
    </reaction>
    <physiologicalReaction direction="left-to-right" evidence="16">
        <dbReference type="Rhea" id="RHEA:54849"/>
    </physiologicalReaction>
</comment>
<evidence type="ECO:0000256" key="9">
    <source>
        <dbReference type="ARBA" id="ARBA00022848"/>
    </source>
</evidence>
<comment type="catalytic activity">
    <reaction evidence="21">
        <text>octan-3-one + NADPH + O2 + H(+) = ethyl hexanoate + NADP(+) + H2O</text>
        <dbReference type="Rhea" id="RHEA:54856"/>
        <dbReference type="ChEBI" id="CHEBI:15377"/>
        <dbReference type="ChEBI" id="CHEBI:15378"/>
        <dbReference type="ChEBI" id="CHEBI:15379"/>
        <dbReference type="ChEBI" id="CHEBI:57783"/>
        <dbReference type="ChEBI" id="CHEBI:58349"/>
        <dbReference type="ChEBI" id="CHEBI:80946"/>
        <dbReference type="ChEBI" id="CHEBI:86055"/>
    </reaction>
    <physiologicalReaction direction="left-to-right" evidence="21">
        <dbReference type="Rhea" id="RHEA:54857"/>
    </physiologicalReaction>
</comment>
<dbReference type="GO" id="GO:0050661">
    <property type="term" value="F:NADP binding"/>
    <property type="evidence" value="ECO:0007669"/>
    <property type="project" value="InterPro"/>
</dbReference>
<keyword evidence="7" id="KW-0812">Transmembrane</keyword>
<comment type="catalytic activity">
    <reaction evidence="23">
        <text>heptan-4-one + NADPH + O2 + H(+) = propyl butanoate + NADP(+) + H2O</text>
        <dbReference type="Rhea" id="RHEA:54852"/>
        <dbReference type="ChEBI" id="CHEBI:15377"/>
        <dbReference type="ChEBI" id="CHEBI:15378"/>
        <dbReference type="ChEBI" id="CHEBI:15379"/>
        <dbReference type="ChEBI" id="CHEBI:57783"/>
        <dbReference type="ChEBI" id="CHEBI:58349"/>
        <dbReference type="ChEBI" id="CHEBI:89484"/>
        <dbReference type="ChEBI" id="CHEBI:89719"/>
    </reaction>
    <physiologicalReaction direction="left-to-right" evidence="23">
        <dbReference type="Rhea" id="RHEA:54853"/>
    </physiologicalReaction>
</comment>
<evidence type="ECO:0000256" key="16">
    <source>
        <dbReference type="ARBA" id="ARBA00047426"/>
    </source>
</evidence>
<evidence type="ECO:0000256" key="4">
    <source>
        <dbReference type="ARBA" id="ARBA00022481"/>
    </source>
</evidence>
<dbReference type="GeneID" id="6756603"/>
<evidence type="ECO:0000256" key="6">
    <source>
        <dbReference type="ARBA" id="ARBA00022630"/>
    </source>
</evidence>
<evidence type="ECO:0000256" key="11">
    <source>
        <dbReference type="ARBA" id="ARBA00022989"/>
    </source>
</evidence>
<comment type="catalytic activity">
    <reaction evidence="20">
        <text>hexan-3-one + NADPH + O2 + H(+) = ethyl butanoate + NADP(+) + H2O</text>
        <dbReference type="Rhea" id="RHEA:54844"/>
        <dbReference type="ChEBI" id="CHEBI:15377"/>
        <dbReference type="ChEBI" id="CHEBI:15378"/>
        <dbReference type="ChEBI" id="CHEBI:15379"/>
        <dbReference type="ChEBI" id="CHEBI:57783"/>
        <dbReference type="ChEBI" id="CHEBI:58349"/>
        <dbReference type="ChEBI" id="CHEBI:88764"/>
        <dbReference type="ChEBI" id="CHEBI:89891"/>
    </reaction>
    <physiologicalReaction direction="left-to-right" evidence="20">
        <dbReference type="Rhea" id="RHEA:54845"/>
    </physiologicalReaction>
</comment>
<dbReference type="RefSeq" id="XP_002115390.1">
    <property type="nucleotide sequence ID" value="XM_002115354.1"/>
</dbReference>
<dbReference type="PIRSF" id="PIRSF000332">
    <property type="entry name" value="FMO"/>
    <property type="match status" value="1"/>
</dbReference>
<keyword evidence="26" id="KW-0256">Endoplasmic reticulum</keyword>
<dbReference type="InterPro" id="IPR020946">
    <property type="entry name" value="Flavin_mOase-like"/>
</dbReference>
<dbReference type="OrthoDB" id="66881at2759"/>
<proteinExistence type="inferred from homology"/>
<sequence length="528" mass="59484">MKVAIIGAGASGLTSLKECLDEGIEAVILEKENHIGGLWKFEEDVGKGGTVYRSTVINTSKEMMCFSDFPIPENFAPYMHNTSVMKYFDLYAQKFNLYEHIQFNTYVQQVKPASDYSETGRWDVITKPADNPTAETTTTTFDGIMVCSGHHWDSRMPSFKGMDVFKGRQLHSHDYKDYRGHENTRAVVVGIGNSGVDVASELSQHCSQVYLSTRRGAWVFSRLGPGGDPIDVFFNRYLSWLPSSIVENSLKKALNERFDHAQYGLKAKHKVAAQHPTISDELPIRIVCGAVKVKDNIACLHEHDIEFTDGSIEKDIDTVVYCTGYKFGFSFLDSSIVDVKDNQCDLYKYAFPPHLKHPTLAMVGFVQPVGAIMPIAEMQARWITRVFNKKCHLPSEAGMMIDIEKKRNNMAAVYVDSPRHTIQVDFIQFMDEIADLIGCKPSFFSLMLTDPSLVFKCIFGPCTPPQFRLRGPHAWDGAKNAIRQAKNNIDKPTRTRQIEDIPKAKSKGNYLCPCTVNCKHNRNIVHLP</sequence>
<keyword evidence="26 27" id="KW-0503">Monooxygenase</keyword>
<comment type="catalytic activity">
    <reaction evidence="25">
        <text>octan-3-one + NADPH + O2 + H(+) = pentyl propanoate + NADP(+) + H2O</text>
        <dbReference type="Rhea" id="RHEA:54840"/>
        <dbReference type="ChEBI" id="CHEBI:15377"/>
        <dbReference type="ChEBI" id="CHEBI:15378"/>
        <dbReference type="ChEBI" id="CHEBI:15379"/>
        <dbReference type="ChEBI" id="CHEBI:57783"/>
        <dbReference type="ChEBI" id="CHEBI:58349"/>
        <dbReference type="ChEBI" id="CHEBI:80946"/>
        <dbReference type="ChEBI" id="CHEBI:87373"/>
    </reaction>
    <physiologicalReaction direction="left-to-right" evidence="25">
        <dbReference type="Rhea" id="RHEA:54841"/>
    </physiologicalReaction>
</comment>
<dbReference type="GO" id="GO:0006629">
    <property type="term" value="P:lipid metabolic process"/>
    <property type="evidence" value="ECO:0007669"/>
    <property type="project" value="UniProtKB-KW"/>
</dbReference>
<dbReference type="InParanoid" id="B3S5B7"/>
<evidence type="ECO:0000256" key="18">
    <source>
        <dbReference type="ARBA" id="ARBA00047855"/>
    </source>
</evidence>
<comment type="catalytic activity">
    <reaction evidence="24">
        <text>N,N-dimethylaniline + NADPH + O2 + H(+) = N,N-dimethylaniline N-oxide + NADP(+) + H2O</text>
        <dbReference type="Rhea" id="RHEA:24468"/>
        <dbReference type="ChEBI" id="CHEBI:15377"/>
        <dbReference type="ChEBI" id="CHEBI:15378"/>
        <dbReference type="ChEBI" id="CHEBI:15379"/>
        <dbReference type="ChEBI" id="CHEBI:16269"/>
        <dbReference type="ChEBI" id="CHEBI:17735"/>
        <dbReference type="ChEBI" id="CHEBI:57783"/>
        <dbReference type="ChEBI" id="CHEBI:58349"/>
        <dbReference type="EC" id="1.14.13.8"/>
    </reaction>
    <physiologicalReaction direction="left-to-right" evidence="24">
        <dbReference type="Rhea" id="RHEA:24469"/>
    </physiologicalReaction>
</comment>
<dbReference type="Pfam" id="PF00743">
    <property type="entry name" value="FMO-like"/>
    <property type="match status" value="1"/>
</dbReference>
<evidence type="ECO:0000256" key="7">
    <source>
        <dbReference type="ARBA" id="ARBA00022692"/>
    </source>
</evidence>
<keyword evidence="13" id="KW-0443">Lipid metabolism</keyword>
<dbReference type="FunFam" id="3.50.50.60:FF:000161">
    <property type="entry name" value="Dimethylaniline monooxygenase [N-oxide-forming]"/>
    <property type="match status" value="1"/>
</dbReference>
<comment type="catalytic activity">
    <reaction evidence="22">
        <text>(2E)-geranial + NADPH + O2 + H(+) = (1E)-2,6-dimethylhepta-1,5-dien-1-yl formate + NADP(+) + H2O</text>
        <dbReference type="Rhea" id="RHEA:54860"/>
        <dbReference type="ChEBI" id="CHEBI:15377"/>
        <dbReference type="ChEBI" id="CHEBI:15378"/>
        <dbReference type="ChEBI" id="CHEBI:15379"/>
        <dbReference type="ChEBI" id="CHEBI:16980"/>
        <dbReference type="ChEBI" id="CHEBI:57783"/>
        <dbReference type="ChEBI" id="CHEBI:58349"/>
        <dbReference type="ChEBI" id="CHEBI:138375"/>
    </reaction>
    <physiologicalReaction direction="left-to-right" evidence="22">
        <dbReference type="Rhea" id="RHEA:54861"/>
    </physiologicalReaction>
</comment>
<evidence type="ECO:0000256" key="10">
    <source>
        <dbReference type="ARBA" id="ARBA00022857"/>
    </source>
</evidence>
<keyword evidence="12 26" id="KW-0560">Oxidoreductase</keyword>
<dbReference type="KEGG" id="tad:TRIADDRAFT_50681"/>
<evidence type="ECO:0000256" key="3">
    <source>
        <dbReference type="ARBA" id="ARBA00009183"/>
    </source>
</evidence>
<dbReference type="InterPro" id="IPR002257">
    <property type="entry name" value="Flavin_mOase_5"/>
</dbReference>
<dbReference type="AlphaFoldDB" id="B3S5B7"/>
<dbReference type="InterPro" id="IPR050346">
    <property type="entry name" value="FMO-like"/>
</dbReference>
<dbReference type="EMBL" id="DS985250">
    <property type="protein sequence ID" value="EDV22235.1"/>
    <property type="molecule type" value="Genomic_DNA"/>
</dbReference>
<dbReference type="GO" id="GO:0050660">
    <property type="term" value="F:flavin adenine dinucleotide binding"/>
    <property type="evidence" value="ECO:0007669"/>
    <property type="project" value="InterPro"/>
</dbReference>
<evidence type="ECO:0000256" key="12">
    <source>
        <dbReference type="ARBA" id="ARBA00023002"/>
    </source>
</evidence>
<evidence type="ECO:0000256" key="25">
    <source>
        <dbReference type="ARBA" id="ARBA00049475"/>
    </source>
</evidence>
<comment type="catalytic activity">
    <reaction evidence="17">
        <text>heptan-2-one + NADPH + O2 + H(+) = pentyl acetate + NADP(+) + H2O</text>
        <dbReference type="Rhea" id="RHEA:54836"/>
        <dbReference type="ChEBI" id="CHEBI:5672"/>
        <dbReference type="ChEBI" id="CHEBI:15377"/>
        <dbReference type="ChEBI" id="CHEBI:15378"/>
        <dbReference type="ChEBI" id="CHEBI:15379"/>
        <dbReference type="ChEBI" id="CHEBI:57783"/>
        <dbReference type="ChEBI" id="CHEBI:58349"/>
        <dbReference type="ChEBI" id="CHEBI:87362"/>
    </reaction>
    <physiologicalReaction direction="left-to-right" evidence="17">
        <dbReference type="Rhea" id="RHEA:54837"/>
    </physiologicalReaction>
</comment>
<dbReference type="PANTHER" id="PTHR23023">
    <property type="entry name" value="DIMETHYLANILINE MONOOXYGENASE"/>
    <property type="match status" value="1"/>
</dbReference>
<dbReference type="GO" id="GO:0005789">
    <property type="term" value="C:endoplasmic reticulum membrane"/>
    <property type="evidence" value="ECO:0007669"/>
    <property type="project" value="UniProtKB-SubCell"/>
</dbReference>
<keyword evidence="14 26" id="KW-0472">Membrane</keyword>
<reference evidence="28 29" key="1">
    <citation type="journal article" date="2008" name="Nature">
        <title>The Trichoplax genome and the nature of placozoans.</title>
        <authorList>
            <person name="Srivastava M."/>
            <person name="Begovic E."/>
            <person name="Chapman J."/>
            <person name="Putnam N.H."/>
            <person name="Hellsten U."/>
            <person name="Kawashima T."/>
            <person name="Kuo A."/>
            <person name="Mitros T."/>
            <person name="Salamov A."/>
            <person name="Carpenter M.L."/>
            <person name="Signorovitch A.Y."/>
            <person name="Moreno M.A."/>
            <person name="Kamm K."/>
            <person name="Grimwood J."/>
            <person name="Schmutz J."/>
            <person name="Shapiro H."/>
            <person name="Grigoriev I.V."/>
            <person name="Buss L.W."/>
            <person name="Schierwater B."/>
            <person name="Dellaporta S.L."/>
            <person name="Rokhsar D.S."/>
        </authorList>
    </citation>
    <scope>NUCLEOTIDE SEQUENCE [LARGE SCALE GENOMIC DNA]</scope>
    <source>
        <strain evidence="28 29">Grell-BS-1999</strain>
    </source>
</reference>
<keyword evidence="4" id="KW-0488">Methylation</keyword>
<dbReference type="eggNOG" id="KOG1399">
    <property type="taxonomic scope" value="Eukaryota"/>
</dbReference>
<dbReference type="FunFam" id="3.50.50.60:FF:000524">
    <property type="entry name" value="Dimethylaniline monooxygenase [N-oxide-forming]"/>
    <property type="match status" value="1"/>
</dbReference>
<evidence type="ECO:0000256" key="8">
    <source>
        <dbReference type="ARBA" id="ARBA00022827"/>
    </source>
</evidence>
<evidence type="ECO:0000256" key="23">
    <source>
        <dbReference type="ARBA" id="ARBA00048990"/>
    </source>
</evidence>
<keyword evidence="11" id="KW-1133">Transmembrane helix</keyword>
<dbReference type="Proteomes" id="UP000009022">
    <property type="component" value="Unassembled WGS sequence"/>
</dbReference>
<comment type="function">
    <text evidence="15">Acts as a Baeyer-Villiger monooxygenase on a broad range of substrates. Catalyzes the insertion of an oxygen atom into a carbon-carbon bond adjacent to a carbonyl, which converts ketones to esters. Active on diverse carbonyl compounds, whereas soft nucleophiles are mostly non- or poorly reactive. In contrast with other forms of FMO it is non- or poorly active on 'classical' substrates such as drugs, pesticides, and dietary components containing soft nucleophilic heteroatoms. Able to oxidize drug molecules bearing a carbonyl group on an aliphatic chain, such as nabumetone and pentoxifylline. Also, in the absence of substrates, shows slow but yet significant NADPH oxidase activity. Acts as a positive modulator of cholesterol biosynthesis as well as glucose homeostasis, promoting metabolic aging via pleiotropic effects.</text>
</comment>
<dbReference type="Gene3D" id="3.50.50.60">
    <property type="entry name" value="FAD/NAD(P)-binding domain"/>
    <property type="match status" value="3"/>
</dbReference>
<name>B3S5B7_TRIAD</name>
<keyword evidence="5" id="KW-0597">Phosphoprotein</keyword>
<dbReference type="PRINTS" id="PR01125">
    <property type="entry name" value="FMOXYGENASE5"/>
</dbReference>